<dbReference type="EMBL" id="JAAGAX010000003">
    <property type="protein sequence ID" value="KAF2318445.1"/>
    <property type="molecule type" value="Genomic_DNA"/>
</dbReference>
<dbReference type="Proteomes" id="UP000467840">
    <property type="component" value="Chromosome 10"/>
</dbReference>
<dbReference type="InterPro" id="IPR050295">
    <property type="entry name" value="Plant_2OG-oxidoreductases"/>
</dbReference>
<reference evidence="6 7" key="1">
    <citation type="journal article" date="2020" name="Mol. Plant">
        <title>The Chromosome-Based Rubber Tree Genome Provides New Insights into Spurge Genome Evolution and Rubber Biosynthesis.</title>
        <authorList>
            <person name="Liu J."/>
            <person name="Shi C."/>
            <person name="Shi C.C."/>
            <person name="Li W."/>
            <person name="Zhang Q.J."/>
            <person name="Zhang Y."/>
            <person name="Li K."/>
            <person name="Lu H.F."/>
            <person name="Shi C."/>
            <person name="Zhu S.T."/>
            <person name="Xiao Z.Y."/>
            <person name="Nan H."/>
            <person name="Yue Y."/>
            <person name="Zhu X.G."/>
            <person name="Wu Y."/>
            <person name="Hong X.N."/>
            <person name="Fan G.Y."/>
            <person name="Tong Y."/>
            <person name="Zhang D."/>
            <person name="Mao C.L."/>
            <person name="Liu Y.L."/>
            <person name="Hao S.J."/>
            <person name="Liu W.Q."/>
            <person name="Lv M.Q."/>
            <person name="Zhang H.B."/>
            <person name="Liu Y."/>
            <person name="Hu-Tang G.R."/>
            <person name="Wang J.P."/>
            <person name="Wang J.H."/>
            <person name="Sun Y.H."/>
            <person name="Ni S.B."/>
            <person name="Chen W.B."/>
            <person name="Zhang X.C."/>
            <person name="Jiao Y.N."/>
            <person name="Eichler E.E."/>
            <person name="Li G.H."/>
            <person name="Liu X."/>
            <person name="Gao L.Z."/>
        </authorList>
    </citation>
    <scope>NUCLEOTIDE SEQUENCE [LARGE SCALE GENOMIC DNA]</scope>
    <source>
        <strain evidence="7">cv. GT1</strain>
        <tissue evidence="6">Leaf</tissue>
    </source>
</reference>
<evidence type="ECO:0000256" key="2">
    <source>
        <dbReference type="ARBA" id="ARBA00022896"/>
    </source>
</evidence>
<dbReference type="AlphaFoldDB" id="A0A6A6N0Q2"/>
<dbReference type="PANTHER" id="PTHR47991">
    <property type="entry name" value="OXOGLUTARATE/IRON-DEPENDENT DIOXYGENASE"/>
    <property type="match status" value="1"/>
</dbReference>
<dbReference type="InterPro" id="IPR027443">
    <property type="entry name" value="IPNS-like_sf"/>
</dbReference>
<keyword evidence="2" id="KW-0847">Vitamin C</keyword>
<name>A0A6A6N0Q2_HEVBR</name>
<sequence>MVTSLMIMISVYQSSILHNYKAQTEFKLSNLFPELVKNMDSSREAAVNYSKQTKFLYMMLVEAILESLGLVENNKSGPENDSYLNEFEDGSQIIVLNCYPSCPEPDLTLGMPPHSDYGFLTLLLQDELVKGLQIQHQGRWVTVEPIPNSFVINVGDHLEIFSNGDTKAYFIGFLSIMQSLESPLLHCTVYLSAERFDRLRNSSTRTIQSFTRIQILQVLWNTLHLVNINKNFLESRN</sequence>
<dbReference type="Pfam" id="PF03171">
    <property type="entry name" value="2OG-FeII_Oxy"/>
    <property type="match status" value="1"/>
</dbReference>
<keyword evidence="3 4" id="KW-0408">Iron</keyword>
<proteinExistence type="inferred from homology"/>
<dbReference type="PROSITE" id="PS51471">
    <property type="entry name" value="FE2OG_OXY"/>
    <property type="match status" value="1"/>
</dbReference>
<keyword evidence="1 4" id="KW-0479">Metal-binding</keyword>
<feature type="domain" description="Fe2OG dioxygenase" evidence="5">
    <location>
        <begin position="89"/>
        <end position="215"/>
    </location>
</feature>
<evidence type="ECO:0000256" key="3">
    <source>
        <dbReference type="ARBA" id="ARBA00023004"/>
    </source>
</evidence>
<comment type="similarity">
    <text evidence="4">Belongs to the iron/ascorbate-dependent oxidoreductase family.</text>
</comment>
<protein>
    <recommendedName>
        <fullName evidence="5">Fe2OG dioxygenase domain-containing protein</fullName>
    </recommendedName>
</protein>
<evidence type="ECO:0000313" key="7">
    <source>
        <dbReference type="Proteomes" id="UP000467840"/>
    </source>
</evidence>
<evidence type="ECO:0000256" key="4">
    <source>
        <dbReference type="RuleBase" id="RU003682"/>
    </source>
</evidence>
<evidence type="ECO:0000313" key="6">
    <source>
        <dbReference type="EMBL" id="KAF2318445.1"/>
    </source>
</evidence>
<organism evidence="6 7">
    <name type="scientific">Hevea brasiliensis</name>
    <name type="common">Para rubber tree</name>
    <name type="synonym">Siphonia brasiliensis</name>
    <dbReference type="NCBI Taxonomy" id="3981"/>
    <lineage>
        <taxon>Eukaryota</taxon>
        <taxon>Viridiplantae</taxon>
        <taxon>Streptophyta</taxon>
        <taxon>Embryophyta</taxon>
        <taxon>Tracheophyta</taxon>
        <taxon>Spermatophyta</taxon>
        <taxon>Magnoliopsida</taxon>
        <taxon>eudicotyledons</taxon>
        <taxon>Gunneridae</taxon>
        <taxon>Pentapetalae</taxon>
        <taxon>rosids</taxon>
        <taxon>fabids</taxon>
        <taxon>Malpighiales</taxon>
        <taxon>Euphorbiaceae</taxon>
        <taxon>Crotonoideae</taxon>
        <taxon>Micrandreae</taxon>
        <taxon>Hevea</taxon>
    </lineage>
</organism>
<keyword evidence="7" id="KW-1185">Reference proteome</keyword>
<evidence type="ECO:0000256" key="1">
    <source>
        <dbReference type="ARBA" id="ARBA00022723"/>
    </source>
</evidence>
<comment type="caution">
    <text evidence="6">The sequence shown here is derived from an EMBL/GenBank/DDBJ whole genome shotgun (WGS) entry which is preliminary data.</text>
</comment>
<keyword evidence="4" id="KW-0560">Oxidoreductase</keyword>
<dbReference type="Gene3D" id="2.60.120.330">
    <property type="entry name" value="B-lactam Antibiotic, Isopenicillin N Synthase, Chain"/>
    <property type="match status" value="1"/>
</dbReference>
<dbReference type="SUPFAM" id="SSF51197">
    <property type="entry name" value="Clavaminate synthase-like"/>
    <property type="match status" value="1"/>
</dbReference>
<dbReference type="GO" id="GO:0046872">
    <property type="term" value="F:metal ion binding"/>
    <property type="evidence" value="ECO:0007669"/>
    <property type="project" value="UniProtKB-KW"/>
</dbReference>
<dbReference type="GO" id="GO:0016491">
    <property type="term" value="F:oxidoreductase activity"/>
    <property type="evidence" value="ECO:0007669"/>
    <property type="project" value="UniProtKB-KW"/>
</dbReference>
<accession>A0A6A6N0Q2</accession>
<dbReference type="InterPro" id="IPR005123">
    <property type="entry name" value="Oxoglu/Fe-dep_dioxygenase_dom"/>
</dbReference>
<dbReference type="GO" id="GO:0031418">
    <property type="term" value="F:L-ascorbic acid binding"/>
    <property type="evidence" value="ECO:0007669"/>
    <property type="project" value="UniProtKB-KW"/>
</dbReference>
<gene>
    <name evidence="6" type="ORF">GH714_007774</name>
</gene>
<evidence type="ECO:0000259" key="5">
    <source>
        <dbReference type="PROSITE" id="PS51471"/>
    </source>
</evidence>
<dbReference type="InterPro" id="IPR044861">
    <property type="entry name" value="IPNS-like_FE2OG_OXY"/>
</dbReference>